<evidence type="ECO:0000256" key="2">
    <source>
        <dbReference type="PROSITE-ProRule" id="PRU00176"/>
    </source>
</evidence>
<proteinExistence type="predicted"/>
<evidence type="ECO:0000259" key="4">
    <source>
        <dbReference type="PROSITE" id="PS50102"/>
    </source>
</evidence>
<name>A0AA38GZK2_TAXCH</name>
<reference evidence="5 6" key="1">
    <citation type="journal article" date="2021" name="Nat. Plants">
        <title>The Taxus genome provides insights into paclitaxel biosynthesis.</title>
        <authorList>
            <person name="Xiong X."/>
            <person name="Gou J."/>
            <person name="Liao Q."/>
            <person name="Li Y."/>
            <person name="Zhou Q."/>
            <person name="Bi G."/>
            <person name="Li C."/>
            <person name="Du R."/>
            <person name="Wang X."/>
            <person name="Sun T."/>
            <person name="Guo L."/>
            <person name="Liang H."/>
            <person name="Lu P."/>
            <person name="Wu Y."/>
            <person name="Zhang Z."/>
            <person name="Ro D.K."/>
            <person name="Shang Y."/>
            <person name="Huang S."/>
            <person name="Yan J."/>
        </authorList>
    </citation>
    <scope>NUCLEOTIDE SEQUENCE [LARGE SCALE GENOMIC DNA]</scope>
    <source>
        <strain evidence="5">Ta-2019</strain>
    </source>
</reference>
<protein>
    <recommendedName>
        <fullName evidence="4">RRM domain-containing protein</fullName>
    </recommendedName>
</protein>
<dbReference type="PROSITE" id="PS50102">
    <property type="entry name" value="RRM"/>
    <property type="match status" value="1"/>
</dbReference>
<dbReference type="SMART" id="SM00360">
    <property type="entry name" value="RRM"/>
    <property type="match status" value="1"/>
</dbReference>
<dbReference type="PANTHER" id="PTHR48027">
    <property type="entry name" value="HETEROGENEOUS NUCLEAR RIBONUCLEOPROTEIN 87F-RELATED"/>
    <property type="match status" value="1"/>
</dbReference>
<dbReference type="InterPro" id="IPR000504">
    <property type="entry name" value="RRM_dom"/>
</dbReference>
<accession>A0AA38GZK2</accession>
<feature type="domain" description="RRM" evidence="4">
    <location>
        <begin position="24"/>
        <end position="96"/>
    </location>
</feature>
<feature type="non-terminal residue" evidence="5">
    <location>
        <position position="158"/>
    </location>
</feature>
<evidence type="ECO:0000256" key="1">
    <source>
        <dbReference type="ARBA" id="ARBA00022884"/>
    </source>
</evidence>
<evidence type="ECO:0000313" key="6">
    <source>
        <dbReference type="Proteomes" id="UP000824469"/>
    </source>
</evidence>
<gene>
    <name evidence="5" type="ORF">KI387_003664</name>
</gene>
<dbReference type="InterPro" id="IPR035979">
    <property type="entry name" value="RBD_domain_sf"/>
</dbReference>
<dbReference type="AlphaFoldDB" id="A0AA38GZK2"/>
<dbReference type="CDD" id="cd12346">
    <property type="entry name" value="RRM3_NGR1_NAM8_like"/>
    <property type="match status" value="1"/>
</dbReference>
<dbReference type="OMA" id="IYLMLHI"/>
<evidence type="ECO:0000256" key="3">
    <source>
        <dbReference type="SAM" id="MobiDB-lite"/>
    </source>
</evidence>
<dbReference type="InterPro" id="IPR012677">
    <property type="entry name" value="Nucleotide-bd_a/b_plait_sf"/>
</dbReference>
<dbReference type="Pfam" id="PF00076">
    <property type="entry name" value="RRM_1"/>
    <property type="match status" value="1"/>
</dbReference>
<feature type="region of interest" description="Disordered" evidence="3">
    <location>
        <begin position="1"/>
        <end position="22"/>
    </location>
</feature>
<dbReference type="EMBL" id="JAHRHJ020000001">
    <property type="protein sequence ID" value="KAH9331556.1"/>
    <property type="molecule type" value="Genomic_DNA"/>
</dbReference>
<sequence>AYQAQSYGAPAGQGYQSDNDPNNTTIFVGGLDPNATDEDLRQVFGQFGEIVYVKIPMGKGCGFVQFTLRSSAEEALQRLHGTIIGQQTIRLSWGRSPANKQPANWGGQPQPDASQWNGGGAFYGYGQGYEAYGYAPPAQDPAMYAYGAYPGYGTYQQQ</sequence>
<keyword evidence="1 2" id="KW-0694">RNA-binding</keyword>
<evidence type="ECO:0000313" key="5">
    <source>
        <dbReference type="EMBL" id="KAH9331556.1"/>
    </source>
</evidence>
<organism evidence="5 6">
    <name type="scientific">Taxus chinensis</name>
    <name type="common">Chinese yew</name>
    <name type="synonym">Taxus wallichiana var. chinensis</name>
    <dbReference type="NCBI Taxonomy" id="29808"/>
    <lineage>
        <taxon>Eukaryota</taxon>
        <taxon>Viridiplantae</taxon>
        <taxon>Streptophyta</taxon>
        <taxon>Embryophyta</taxon>
        <taxon>Tracheophyta</taxon>
        <taxon>Spermatophyta</taxon>
        <taxon>Pinopsida</taxon>
        <taxon>Pinidae</taxon>
        <taxon>Conifers II</taxon>
        <taxon>Cupressales</taxon>
        <taxon>Taxaceae</taxon>
        <taxon>Taxus</taxon>
    </lineage>
</organism>
<keyword evidence="6" id="KW-1185">Reference proteome</keyword>
<feature type="non-terminal residue" evidence="5">
    <location>
        <position position="1"/>
    </location>
</feature>
<dbReference type="InterPro" id="IPR052462">
    <property type="entry name" value="SLIRP/GR-RBP-like"/>
</dbReference>
<dbReference type="GO" id="GO:0003723">
    <property type="term" value="F:RNA binding"/>
    <property type="evidence" value="ECO:0007669"/>
    <property type="project" value="UniProtKB-UniRule"/>
</dbReference>
<comment type="caution">
    <text evidence="5">The sequence shown here is derived from an EMBL/GenBank/DDBJ whole genome shotgun (WGS) entry which is preliminary data.</text>
</comment>
<dbReference type="Proteomes" id="UP000824469">
    <property type="component" value="Unassembled WGS sequence"/>
</dbReference>
<dbReference type="FunFam" id="3.30.70.330:FF:000319">
    <property type="entry name" value="Polyadenylate-binding protein RBP47B"/>
    <property type="match status" value="1"/>
</dbReference>
<dbReference type="SUPFAM" id="SSF54928">
    <property type="entry name" value="RNA-binding domain, RBD"/>
    <property type="match status" value="1"/>
</dbReference>
<dbReference type="Gene3D" id="3.30.70.330">
    <property type="match status" value="1"/>
</dbReference>